<keyword evidence="4 6" id="KW-0663">Pyridoxal phosphate</keyword>
<evidence type="ECO:0000256" key="6">
    <source>
        <dbReference type="PIRSR" id="PIRSR602129-50"/>
    </source>
</evidence>
<dbReference type="Gene3D" id="3.90.1150.10">
    <property type="entry name" value="Aspartate Aminotransferase, domain 1"/>
    <property type="match status" value="1"/>
</dbReference>
<dbReference type="Gene3D" id="3.40.640.10">
    <property type="entry name" value="Type I PLP-dependent aspartate aminotransferase-like (Major domain)"/>
    <property type="match status" value="1"/>
</dbReference>
<dbReference type="InterPro" id="IPR002129">
    <property type="entry name" value="PyrdxlP-dep_de-COase"/>
</dbReference>
<keyword evidence="5 7" id="KW-0456">Lyase</keyword>
<dbReference type="Proteomes" id="UP000193804">
    <property type="component" value="Unassembled WGS sequence"/>
</dbReference>
<comment type="similarity">
    <text evidence="2 7">Belongs to the group II decarboxylase family.</text>
</comment>
<evidence type="ECO:0000313" key="9">
    <source>
        <dbReference type="Proteomes" id="UP000193804"/>
    </source>
</evidence>
<dbReference type="RefSeq" id="WP_085516089.1">
    <property type="nucleotide sequence ID" value="NZ_FXAW01000002.1"/>
</dbReference>
<evidence type="ECO:0000256" key="4">
    <source>
        <dbReference type="ARBA" id="ARBA00022898"/>
    </source>
</evidence>
<name>A0A1X7J0E3_9BACT</name>
<dbReference type="GO" id="GO:0005737">
    <property type="term" value="C:cytoplasm"/>
    <property type="evidence" value="ECO:0007669"/>
    <property type="project" value="TreeGrafter"/>
</dbReference>
<keyword evidence="9" id="KW-1185">Reference proteome</keyword>
<evidence type="ECO:0000313" key="8">
    <source>
        <dbReference type="EMBL" id="SMG20637.1"/>
    </source>
</evidence>
<accession>A0A1X7J0E3</accession>
<dbReference type="OrthoDB" id="9803665at2"/>
<keyword evidence="3" id="KW-0210">Decarboxylase</keyword>
<evidence type="ECO:0000256" key="1">
    <source>
        <dbReference type="ARBA" id="ARBA00001933"/>
    </source>
</evidence>
<feature type="modified residue" description="N6-(pyridoxal phosphate)lysine" evidence="6">
    <location>
        <position position="294"/>
    </location>
</feature>
<dbReference type="SUPFAM" id="SSF53383">
    <property type="entry name" value="PLP-dependent transferases"/>
    <property type="match status" value="1"/>
</dbReference>
<dbReference type="PANTHER" id="PTHR11999:SF70">
    <property type="entry name" value="MIP05841P"/>
    <property type="match status" value="1"/>
</dbReference>
<dbReference type="InterPro" id="IPR015421">
    <property type="entry name" value="PyrdxlP-dep_Trfase_major"/>
</dbReference>
<dbReference type="Gene3D" id="1.20.1340.10">
    <property type="entry name" value="dopa decarboxylase, N-terminal domain"/>
    <property type="match status" value="1"/>
</dbReference>
<dbReference type="InterPro" id="IPR021115">
    <property type="entry name" value="Pyridoxal-P_BS"/>
</dbReference>
<dbReference type="PANTHER" id="PTHR11999">
    <property type="entry name" value="GROUP II PYRIDOXAL-5-PHOSPHATE DECARBOXYLASE"/>
    <property type="match status" value="1"/>
</dbReference>
<gene>
    <name evidence="8" type="ORF">SAMN05661096_01114</name>
</gene>
<dbReference type="GO" id="GO:0016831">
    <property type="term" value="F:carboxy-lyase activity"/>
    <property type="evidence" value="ECO:0007669"/>
    <property type="project" value="UniProtKB-KW"/>
</dbReference>
<evidence type="ECO:0000256" key="2">
    <source>
        <dbReference type="ARBA" id="ARBA00009533"/>
    </source>
</evidence>
<dbReference type="Pfam" id="PF00282">
    <property type="entry name" value="Pyridoxal_deC"/>
    <property type="match status" value="1"/>
</dbReference>
<dbReference type="AlphaFoldDB" id="A0A1X7J0E3"/>
<dbReference type="PROSITE" id="PS00392">
    <property type="entry name" value="DDC_GAD_HDC_YDC"/>
    <property type="match status" value="1"/>
</dbReference>
<evidence type="ECO:0000256" key="5">
    <source>
        <dbReference type="ARBA" id="ARBA00023239"/>
    </source>
</evidence>
<dbReference type="InterPro" id="IPR015424">
    <property type="entry name" value="PyrdxlP-dep_Trfase"/>
</dbReference>
<dbReference type="GO" id="GO:0019752">
    <property type="term" value="P:carboxylic acid metabolic process"/>
    <property type="evidence" value="ECO:0007669"/>
    <property type="project" value="InterPro"/>
</dbReference>
<evidence type="ECO:0000256" key="7">
    <source>
        <dbReference type="RuleBase" id="RU000382"/>
    </source>
</evidence>
<dbReference type="InterPro" id="IPR010977">
    <property type="entry name" value="Aromatic_deC"/>
</dbReference>
<dbReference type="STRING" id="1028.SAMN05661096_01114"/>
<dbReference type="EMBL" id="FXAW01000002">
    <property type="protein sequence ID" value="SMG20637.1"/>
    <property type="molecule type" value="Genomic_DNA"/>
</dbReference>
<dbReference type="GO" id="GO:0006520">
    <property type="term" value="P:amino acid metabolic process"/>
    <property type="evidence" value="ECO:0007669"/>
    <property type="project" value="InterPro"/>
</dbReference>
<sequence>MDIEEFRKHAHSMVDWMADYLENVEQYPVLSNSKPGDIKAKLPLEFPDNPEDFTAIFKDFEDKIMPGITHWESPNFLAYFPASKSKPSILGEMLMSVLGTQGMVWLTSPAATELEDRMMEWMRELLGLSKEWTGSIQDTASTGTFNALITAREKASNFQINDKGFFRMPKYRVYASEQAHSSIDKNVKIAGFGSQNLVKIPVDQNFAMIPEKLEERIQKDIDSGYEPLFVLGALGTTGTTAVDPLEKIGEIAKKHHIWFHIDAAYSGAALICPEHRWMSKGLEMADSMVFNPHKWMFVNFDCSLYFIKDPDLLKQTYSITPEYLKTDADEEVNNYRDWHIQLGRRFRALKLWFVLREFGAEKLRSIIDQHIKWAQELETEIKTSADFEMLAPVPVNLLCFRFNNGKMNEQELNQFNERLLKNINGTGKIFITHTKLNGKYTLRLVGGHPELTKGHLERAWGLIQKSANDLLS</sequence>
<proteinExistence type="inferred from homology"/>
<comment type="cofactor">
    <cofactor evidence="1 6 7">
        <name>pyridoxal 5'-phosphate</name>
        <dbReference type="ChEBI" id="CHEBI:597326"/>
    </cofactor>
</comment>
<organism evidence="8 9">
    <name type="scientific">Marivirga sericea</name>
    <dbReference type="NCBI Taxonomy" id="1028"/>
    <lineage>
        <taxon>Bacteria</taxon>
        <taxon>Pseudomonadati</taxon>
        <taxon>Bacteroidota</taxon>
        <taxon>Cytophagia</taxon>
        <taxon>Cytophagales</taxon>
        <taxon>Marivirgaceae</taxon>
        <taxon>Marivirga</taxon>
    </lineage>
</organism>
<dbReference type="GO" id="GO:0030170">
    <property type="term" value="F:pyridoxal phosphate binding"/>
    <property type="evidence" value="ECO:0007669"/>
    <property type="project" value="InterPro"/>
</dbReference>
<evidence type="ECO:0000256" key="3">
    <source>
        <dbReference type="ARBA" id="ARBA00022793"/>
    </source>
</evidence>
<dbReference type="InterPro" id="IPR015422">
    <property type="entry name" value="PyrdxlP-dep_Trfase_small"/>
</dbReference>
<dbReference type="PRINTS" id="PR00800">
    <property type="entry name" value="YHDCRBOXLASE"/>
</dbReference>
<protein>
    <submittedName>
        <fullName evidence="8">Aromatic-L-amino-acid decarboxylase</fullName>
    </submittedName>
</protein>
<reference evidence="9" key="1">
    <citation type="submission" date="2017-04" db="EMBL/GenBank/DDBJ databases">
        <authorList>
            <person name="Varghese N."/>
            <person name="Submissions S."/>
        </authorList>
    </citation>
    <scope>NUCLEOTIDE SEQUENCE [LARGE SCALE GENOMIC DNA]</scope>
    <source>
        <strain evidence="9">DSM 4125</strain>
    </source>
</reference>